<evidence type="ECO:0000259" key="5">
    <source>
        <dbReference type="Pfam" id="PF08545"/>
    </source>
</evidence>
<keyword evidence="7" id="KW-1185">Reference proteome</keyword>
<feature type="transmembrane region" description="Helical" evidence="3">
    <location>
        <begin position="351"/>
        <end position="371"/>
    </location>
</feature>
<dbReference type="EMBL" id="CP001804">
    <property type="protein sequence ID" value="ACY12771.1"/>
    <property type="molecule type" value="Genomic_DNA"/>
</dbReference>
<organism evidence="6 7">
    <name type="scientific">Haliangium ochraceum (strain DSM 14365 / JCM 11303 / SMP-2)</name>
    <dbReference type="NCBI Taxonomy" id="502025"/>
    <lineage>
        <taxon>Bacteria</taxon>
        <taxon>Pseudomonadati</taxon>
        <taxon>Myxococcota</taxon>
        <taxon>Polyangia</taxon>
        <taxon>Haliangiales</taxon>
        <taxon>Kofleriaceae</taxon>
        <taxon>Haliangium</taxon>
    </lineage>
</organism>
<reference evidence="6 7" key="1">
    <citation type="journal article" date="2010" name="Stand. Genomic Sci.">
        <title>Complete genome sequence of Haliangium ochraceum type strain (SMP-2).</title>
        <authorList>
            <consortium name="US DOE Joint Genome Institute (JGI-PGF)"/>
            <person name="Ivanova N."/>
            <person name="Daum C."/>
            <person name="Lang E."/>
            <person name="Abt B."/>
            <person name="Kopitz M."/>
            <person name="Saunders E."/>
            <person name="Lapidus A."/>
            <person name="Lucas S."/>
            <person name="Glavina Del Rio T."/>
            <person name="Nolan M."/>
            <person name="Tice H."/>
            <person name="Copeland A."/>
            <person name="Cheng J.F."/>
            <person name="Chen F."/>
            <person name="Bruce D."/>
            <person name="Goodwin L."/>
            <person name="Pitluck S."/>
            <person name="Mavromatis K."/>
            <person name="Pati A."/>
            <person name="Mikhailova N."/>
            <person name="Chen A."/>
            <person name="Palaniappan K."/>
            <person name="Land M."/>
            <person name="Hauser L."/>
            <person name="Chang Y.J."/>
            <person name="Jeffries C.D."/>
            <person name="Detter J.C."/>
            <person name="Brettin T."/>
            <person name="Rohde M."/>
            <person name="Goker M."/>
            <person name="Bristow J."/>
            <person name="Markowitz V."/>
            <person name="Eisen J.A."/>
            <person name="Hugenholtz P."/>
            <person name="Kyrpides N.C."/>
            <person name="Klenk H.P."/>
        </authorList>
    </citation>
    <scope>NUCLEOTIDE SEQUENCE [LARGE SCALE GENOMIC DNA]</scope>
    <source>
        <strain evidence="7">DSM 14365 / CIP 107738 / JCM 11303 / AJ 13395 / SMP-2</strain>
    </source>
</reference>
<keyword evidence="3" id="KW-0812">Transmembrane</keyword>
<dbReference type="KEGG" id="hoh:Hoch_0130"/>
<keyword evidence="3" id="KW-1133">Transmembrane helix</keyword>
<dbReference type="Pfam" id="PF08541">
    <property type="entry name" value="ACP_syn_III_C"/>
    <property type="match status" value="1"/>
</dbReference>
<dbReference type="Pfam" id="PF08545">
    <property type="entry name" value="ACP_syn_III"/>
    <property type="match status" value="1"/>
</dbReference>
<keyword evidence="3" id="KW-0472">Membrane</keyword>
<dbReference type="GO" id="GO:0004315">
    <property type="term" value="F:3-oxoacyl-[acyl-carrier-protein] synthase activity"/>
    <property type="evidence" value="ECO:0007669"/>
    <property type="project" value="UniProtKB-EC"/>
</dbReference>
<gene>
    <name evidence="6" type="ordered locus">Hoch_0130</name>
</gene>
<evidence type="ECO:0000256" key="2">
    <source>
        <dbReference type="ARBA" id="ARBA00023315"/>
    </source>
</evidence>
<feature type="domain" description="Beta-ketoacyl-[acyl-carrier-protein] synthase III C-terminal" evidence="4">
    <location>
        <begin position="283"/>
        <end position="372"/>
    </location>
</feature>
<dbReference type="InterPro" id="IPR016039">
    <property type="entry name" value="Thiolase-like"/>
</dbReference>
<accession>D0LGM5</accession>
<dbReference type="HOGENOM" id="CLU_039592_4_2_7"/>
<evidence type="ECO:0000256" key="3">
    <source>
        <dbReference type="SAM" id="Phobius"/>
    </source>
</evidence>
<evidence type="ECO:0000259" key="4">
    <source>
        <dbReference type="Pfam" id="PF08541"/>
    </source>
</evidence>
<dbReference type="GO" id="GO:0006633">
    <property type="term" value="P:fatty acid biosynthetic process"/>
    <property type="evidence" value="ECO:0007669"/>
    <property type="project" value="InterPro"/>
</dbReference>
<proteinExistence type="predicted"/>
<protein>
    <submittedName>
        <fullName evidence="6">Beta-ketoacyl-acyl-carrier-protein synthase I</fullName>
        <ecNumber evidence="6">2.3.1.41</ecNumber>
    </submittedName>
</protein>
<dbReference type="InterPro" id="IPR013751">
    <property type="entry name" value="ACP_syn_III_N"/>
</dbReference>
<feature type="domain" description="Beta-ketoacyl-[acyl-carrier-protein] synthase III N-terminal" evidence="5">
    <location>
        <begin position="151"/>
        <end position="218"/>
    </location>
</feature>
<dbReference type="eggNOG" id="COG0332">
    <property type="taxonomic scope" value="Bacteria"/>
</dbReference>
<evidence type="ECO:0000313" key="7">
    <source>
        <dbReference type="Proteomes" id="UP000001880"/>
    </source>
</evidence>
<dbReference type="PANTHER" id="PTHR34069">
    <property type="entry name" value="3-OXOACYL-[ACYL-CARRIER-PROTEIN] SYNTHASE 3"/>
    <property type="match status" value="1"/>
</dbReference>
<dbReference type="STRING" id="502025.Hoch_0130"/>
<dbReference type="EC" id="2.3.1.41" evidence="6"/>
<dbReference type="AlphaFoldDB" id="D0LGM5"/>
<evidence type="ECO:0000313" key="6">
    <source>
        <dbReference type="EMBL" id="ACY12771.1"/>
    </source>
</evidence>
<dbReference type="CDD" id="cd00830">
    <property type="entry name" value="KAS_III"/>
    <property type="match status" value="1"/>
</dbReference>
<evidence type="ECO:0000256" key="1">
    <source>
        <dbReference type="ARBA" id="ARBA00022679"/>
    </source>
</evidence>
<dbReference type="SUPFAM" id="SSF53901">
    <property type="entry name" value="Thiolase-like"/>
    <property type="match status" value="1"/>
</dbReference>
<keyword evidence="1 6" id="KW-0808">Transferase</keyword>
<dbReference type="GO" id="GO:0044550">
    <property type="term" value="P:secondary metabolite biosynthetic process"/>
    <property type="evidence" value="ECO:0007669"/>
    <property type="project" value="TreeGrafter"/>
</dbReference>
<sequence>MSTGTAITGTGIHVSENVVSNEELCAIFNAYVQRENQRNAAAIAAGEAQPLAESSPAFIVKASGIERRHVVDAEGILDIDRMTPNIPDRPDDELCVQAEYAVRAAEKALAAAGRAAEEIDLVILATSTLQRPYPSISVEIQHALGARGYAYDMTMGCSSVTYGIRAASDAIRCGHAKRALVVNAELCTPFADFRDRDCHFIFGDAGTAVLVEPCDDVARAGAFEILSSRAFASYSNNIRNNIGHINRCDPDNQHARDKLFYQQGRRVFKDIVPLASRFILDHLEAHELAPQDIARFWLHQANSNMNDLIAKRVLGHEPSTESAPLVLAEYGNTASSGSIIAFDQHHEDLAAGSYGFLCSFGAGYSIGSALLRRM</sequence>
<name>D0LGM5_HALO1</name>
<dbReference type="OrthoDB" id="4336181at2"/>
<keyword evidence="2 6" id="KW-0012">Acyltransferase</keyword>
<dbReference type="RefSeq" id="WP_012825398.1">
    <property type="nucleotide sequence ID" value="NC_013440.1"/>
</dbReference>
<dbReference type="PANTHER" id="PTHR34069:SF2">
    <property type="entry name" value="BETA-KETOACYL-[ACYL-CARRIER-PROTEIN] SYNTHASE III"/>
    <property type="match status" value="1"/>
</dbReference>
<dbReference type="Gene3D" id="3.40.47.10">
    <property type="match status" value="2"/>
</dbReference>
<dbReference type="Proteomes" id="UP000001880">
    <property type="component" value="Chromosome"/>
</dbReference>
<dbReference type="NCBIfam" id="NF005703">
    <property type="entry name" value="PRK07515.1"/>
    <property type="match status" value="1"/>
</dbReference>
<dbReference type="InterPro" id="IPR013747">
    <property type="entry name" value="ACP_syn_III_C"/>
</dbReference>